<dbReference type="SUPFAM" id="SSF47336">
    <property type="entry name" value="ACP-like"/>
    <property type="match status" value="1"/>
</dbReference>
<dbReference type="EMBL" id="JACHGN010000011">
    <property type="protein sequence ID" value="MBB5135646.1"/>
    <property type="molecule type" value="Genomic_DNA"/>
</dbReference>
<gene>
    <name evidence="2" type="ORF">HNP84_005390</name>
</gene>
<evidence type="ECO:0000313" key="3">
    <source>
        <dbReference type="Proteomes" id="UP000578449"/>
    </source>
</evidence>
<feature type="domain" description="Thioesterase TesA-like" evidence="1">
    <location>
        <begin position="111"/>
        <end position="323"/>
    </location>
</feature>
<dbReference type="Gene3D" id="1.10.1200.10">
    <property type="entry name" value="ACP-like"/>
    <property type="match status" value="1"/>
</dbReference>
<dbReference type="InterPro" id="IPR020802">
    <property type="entry name" value="TesA-like"/>
</dbReference>
<dbReference type="Proteomes" id="UP000578449">
    <property type="component" value="Unassembled WGS sequence"/>
</dbReference>
<organism evidence="2 3">
    <name type="scientific">Thermocatellispora tengchongensis</name>
    <dbReference type="NCBI Taxonomy" id="1073253"/>
    <lineage>
        <taxon>Bacteria</taxon>
        <taxon>Bacillati</taxon>
        <taxon>Actinomycetota</taxon>
        <taxon>Actinomycetes</taxon>
        <taxon>Streptosporangiales</taxon>
        <taxon>Streptosporangiaceae</taxon>
        <taxon>Thermocatellispora</taxon>
    </lineage>
</organism>
<dbReference type="AlphaFoldDB" id="A0A840PAF2"/>
<dbReference type="Gene3D" id="3.40.50.1820">
    <property type="entry name" value="alpha/beta hydrolase"/>
    <property type="match status" value="1"/>
</dbReference>
<dbReference type="SMART" id="SM00824">
    <property type="entry name" value="PKS_TE"/>
    <property type="match status" value="1"/>
</dbReference>
<keyword evidence="3" id="KW-1185">Reference proteome</keyword>
<dbReference type="InterPro" id="IPR029058">
    <property type="entry name" value="AB_hydrolase_fold"/>
</dbReference>
<evidence type="ECO:0000313" key="2">
    <source>
        <dbReference type="EMBL" id="MBB5135646.1"/>
    </source>
</evidence>
<dbReference type="InterPro" id="IPR001031">
    <property type="entry name" value="Thioesterase"/>
</dbReference>
<dbReference type="SUPFAM" id="SSF53474">
    <property type="entry name" value="alpha/beta-Hydrolases"/>
    <property type="match status" value="1"/>
</dbReference>
<dbReference type="Pfam" id="PF00975">
    <property type="entry name" value="Thioesterase"/>
    <property type="match status" value="1"/>
</dbReference>
<name>A0A840PAF2_9ACTN</name>
<dbReference type="InterPro" id="IPR036736">
    <property type="entry name" value="ACP-like_sf"/>
</dbReference>
<proteinExistence type="predicted"/>
<comment type="caution">
    <text evidence="2">The sequence shown here is derived from an EMBL/GenBank/DDBJ whole genome shotgun (WGS) entry which is preliminary data.</text>
</comment>
<protein>
    <recommendedName>
        <fullName evidence="1">Thioesterase TesA-like domain-containing protein</fullName>
    </recommendedName>
</protein>
<sequence length="349" mass="37776">MDLRNRLAAATGLRLSATLVFEHSSPAVLTGHLVNELATRGTAAPARAEVVRVSNLAEIYMRAGADGRRAAFRETMRELAKLRPMFGVDAADAAIRPPARVATGGGKPKLYLFTPYMAPVETMYSRLAWAFRGTRDVSVSHSPGFRAGEALPADLEALASAYADVIVRDNPDGGEFALGGAVSGGLIAHWVAAELARRGVPPVGVILLDTPSQGDLDTMAEDQGLLPQGIFDRVRRVGDAGDDSWVSAMAYYMSLPWWPPRHIEVPTLQVRATERMSGSADHDDWMFTWDSATPVTLADVPGNHLTITDEFAPTTARMVNDWLDRPSATRPSFMDYRESVRSRSGTASP</sequence>
<evidence type="ECO:0000259" key="1">
    <source>
        <dbReference type="SMART" id="SM00824"/>
    </source>
</evidence>
<reference evidence="2 3" key="1">
    <citation type="submission" date="2020-08" db="EMBL/GenBank/DDBJ databases">
        <title>Genomic Encyclopedia of Type Strains, Phase IV (KMG-IV): sequencing the most valuable type-strain genomes for metagenomic binning, comparative biology and taxonomic classification.</title>
        <authorList>
            <person name="Goeker M."/>
        </authorList>
    </citation>
    <scope>NUCLEOTIDE SEQUENCE [LARGE SCALE GENOMIC DNA]</scope>
    <source>
        <strain evidence="2 3">DSM 45615</strain>
    </source>
</reference>
<accession>A0A840PAF2</accession>